<dbReference type="InterPro" id="IPR043502">
    <property type="entry name" value="DNA/RNA_pol_sf"/>
</dbReference>
<organism evidence="2 3">
    <name type="scientific">Oncorhynchus kisutch</name>
    <name type="common">Coho salmon</name>
    <name type="synonym">Salmo kisutch</name>
    <dbReference type="NCBI Taxonomy" id="8019"/>
    <lineage>
        <taxon>Eukaryota</taxon>
        <taxon>Metazoa</taxon>
        <taxon>Chordata</taxon>
        <taxon>Craniata</taxon>
        <taxon>Vertebrata</taxon>
        <taxon>Euteleostomi</taxon>
        <taxon>Actinopterygii</taxon>
        <taxon>Neopterygii</taxon>
        <taxon>Teleostei</taxon>
        <taxon>Protacanthopterygii</taxon>
        <taxon>Salmoniformes</taxon>
        <taxon>Salmonidae</taxon>
        <taxon>Salmoninae</taxon>
        <taxon>Oncorhynchus</taxon>
    </lineage>
</organism>
<proteinExistence type="predicted"/>
<feature type="domain" description="Reverse transcriptase" evidence="1">
    <location>
        <begin position="95"/>
        <end position="340"/>
    </location>
</feature>
<dbReference type="InterPro" id="IPR000477">
    <property type="entry name" value="RT_dom"/>
</dbReference>
<dbReference type="Proteomes" id="UP000694557">
    <property type="component" value="Unassembled WGS sequence"/>
</dbReference>
<accession>A0A8C7J2W3</accession>
<keyword evidence="3" id="KW-1185">Reference proteome</keyword>
<evidence type="ECO:0000313" key="3">
    <source>
        <dbReference type="Proteomes" id="UP000694557"/>
    </source>
</evidence>
<dbReference type="SUPFAM" id="SSF56672">
    <property type="entry name" value="DNA/RNA polymerases"/>
    <property type="match status" value="1"/>
</dbReference>
<protein>
    <recommendedName>
        <fullName evidence="1">Reverse transcriptase domain-containing protein</fullName>
    </recommendedName>
</protein>
<evidence type="ECO:0000259" key="1">
    <source>
        <dbReference type="PROSITE" id="PS50878"/>
    </source>
</evidence>
<dbReference type="PROSITE" id="PS50878">
    <property type="entry name" value="RT_POL"/>
    <property type="match status" value="1"/>
</dbReference>
<reference evidence="2" key="1">
    <citation type="submission" date="2025-08" db="UniProtKB">
        <authorList>
            <consortium name="Ensembl"/>
        </authorList>
    </citation>
    <scope>IDENTIFICATION</scope>
</reference>
<dbReference type="AlphaFoldDB" id="A0A8C7J2W3"/>
<sequence>MNFEEKIMIIRKQITDSSLNLRIPSKLSCPESAQLCQDLGSRETLKFFITISLDTLIKIIMASQPSSCVLDPIPTKLLKELLPVLSPPMLNIINNSLSTGCVPPSLKVAVIKPLLKKPNHDPENIKNYRPIESSIPQLLEKAVAQQLTAFLKTKNVYEMLQSGFRPHHSTETALVKVVNDLLMASERGSASVLVLLDLSAAFDTIDHHILHGQVLAWFRSYLLERYVSVNGLSSDKSTVNFGVPQGSLSGPLLFSIYFQYILPLGDVIRKHNVNFHCYADDTQLYISMKHGEAPKLPSLEACVSDIRKWMAANVLLLNSDKRDACSRSQETKRSSVESDN</sequence>
<dbReference type="Ensembl" id="ENSOKIT00005087248.1">
    <property type="protein sequence ID" value="ENSOKIP00005081763.1"/>
    <property type="gene ID" value="ENSOKIG00005035441.1"/>
</dbReference>
<dbReference type="PANTHER" id="PTHR33332">
    <property type="entry name" value="REVERSE TRANSCRIPTASE DOMAIN-CONTAINING PROTEIN"/>
    <property type="match status" value="1"/>
</dbReference>
<dbReference type="GeneTree" id="ENSGT01010000222343"/>
<dbReference type="CDD" id="cd01650">
    <property type="entry name" value="RT_nLTR_like"/>
    <property type="match status" value="1"/>
</dbReference>
<evidence type="ECO:0000313" key="2">
    <source>
        <dbReference type="Ensembl" id="ENSOKIP00005081763.1"/>
    </source>
</evidence>
<reference evidence="2" key="2">
    <citation type="submission" date="2025-09" db="UniProtKB">
        <authorList>
            <consortium name="Ensembl"/>
        </authorList>
    </citation>
    <scope>IDENTIFICATION</scope>
</reference>
<name>A0A8C7J2W3_ONCKI</name>
<dbReference type="Pfam" id="PF00078">
    <property type="entry name" value="RVT_1"/>
    <property type="match status" value="1"/>
</dbReference>